<dbReference type="EMBL" id="AP005245">
    <property type="protein sequence ID" value="BAD10187.1"/>
    <property type="molecule type" value="Genomic_DNA"/>
</dbReference>
<evidence type="ECO:0000313" key="3">
    <source>
        <dbReference type="Proteomes" id="UP000000763"/>
    </source>
</evidence>
<feature type="compositionally biased region" description="Low complexity" evidence="1">
    <location>
        <begin position="1"/>
        <end position="10"/>
    </location>
</feature>
<dbReference type="Proteomes" id="UP000000763">
    <property type="component" value="Chromosome 8"/>
</dbReference>
<evidence type="ECO:0000313" key="2">
    <source>
        <dbReference type="EMBL" id="BAD10187.1"/>
    </source>
</evidence>
<gene>
    <name evidence="2" type="primary">OSJNBa0025J22.39</name>
</gene>
<name>Q6Z3R7_ORYSJ</name>
<dbReference type="AlphaFoldDB" id="Q6Z3R7"/>
<accession>Q6Z3R7</accession>
<proteinExistence type="predicted"/>
<protein>
    <submittedName>
        <fullName evidence="2">Uncharacterized protein</fullName>
    </submittedName>
</protein>
<evidence type="ECO:0000256" key="1">
    <source>
        <dbReference type="SAM" id="MobiDB-lite"/>
    </source>
</evidence>
<reference evidence="3" key="2">
    <citation type="journal article" date="2008" name="Nucleic Acids Res.">
        <title>The rice annotation project database (RAP-DB): 2008 update.</title>
        <authorList>
            <consortium name="The rice annotation project (RAP)"/>
        </authorList>
    </citation>
    <scope>GENOME REANNOTATION</scope>
    <source>
        <strain evidence="3">cv. Nipponbare</strain>
    </source>
</reference>
<feature type="region of interest" description="Disordered" evidence="1">
    <location>
        <begin position="1"/>
        <end position="79"/>
    </location>
</feature>
<reference evidence="3" key="1">
    <citation type="journal article" date="2005" name="Nature">
        <title>The map-based sequence of the rice genome.</title>
        <authorList>
            <consortium name="International rice genome sequencing project (IRGSP)"/>
            <person name="Matsumoto T."/>
            <person name="Wu J."/>
            <person name="Kanamori H."/>
            <person name="Katayose Y."/>
            <person name="Fujisawa M."/>
            <person name="Namiki N."/>
            <person name="Mizuno H."/>
            <person name="Yamamoto K."/>
            <person name="Antonio B.A."/>
            <person name="Baba T."/>
            <person name="Sakata K."/>
            <person name="Nagamura Y."/>
            <person name="Aoki H."/>
            <person name="Arikawa K."/>
            <person name="Arita K."/>
            <person name="Bito T."/>
            <person name="Chiden Y."/>
            <person name="Fujitsuka N."/>
            <person name="Fukunaka R."/>
            <person name="Hamada M."/>
            <person name="Harada C."/>
            <person name="Hayashi A."/>
            <person name="Hijishita S."/>
            <person name="Honda M."/>
            <person name="Hosokawa S."/>
            <person name="Ichikawa Y."/>
            <person name="Idonuma A."/>
            <person name="Iijima M."/>
            <person name="Ikeda M."/>
            <person name="Ikeno M."/>
            <person name="Ito K."/>
            <person name="Ito S."/>
            <person name="Ito T."/>
            <person name="Ito Y."/>
            <person name="Ito Y."/>
            <person name="Iwabuchi A."/>
            <person name="Kamiya K."/>
            <person name="Karasawa W."/>
            <person name="Kurita K."/>
            <person name="Katagiri S."/>
            <person name="Kikuta A."/>
            <person name="Kobayashi H."/>
            <person name="Kobayashi N."/>
            <person name="Machita K."/>
            <person name="Maehara T."/>
            <person name="Masukawa M."/>
            <person name="Mizubayashi T."/>
            <person name="Mukai Y."/>
            <person name="Nagasaki H."/>
            <person name="Nagata Y."/>
            <person name="Naito S."/>
            <person name="Nakashima M."/>
            <person name="Nakama Y."/>
            <person name="Nakamichi Y."/>
            <person name="Nakamura M."/>
            <person name="Meguro A."/>
            <person name="Negishi M."/>
            <person name="Ohta I."/>
            <person name="Ohta T."/>
            <person name="Okamoto M."/>
            <person name="Ono N."/>
            <person name="Saji S."/>
            <person name="Sakaguchi M."/>
            <person name="Sakai K."/>
            <person name="Shibata M."/>
            <person name="Shimokawa T."/>
            <person name="Song J."/>
            <person name="Takazaki Y."/>
            <person name="Terasawa K."/>
            <person name="Tsugane M."/>
            <person name="Tsuji K."/>
            <person name="Ueda S."/>
            <person name="Waki K."/>
            <person name="Yamagata H."/>
            <person name="Yamamoto M."/>
            <person name="Yamamoto S."/>
            <person name="Yamane H."/>
            <person name="Yoshiki S."/>
            <person name="Yoshihara R."/>
            <person name="Yukawa K."/>
            <person name="Zhong H."/>
            <person name="Yano M."/>
            <person name="Yuan Q."/>
            <person name="Ouyang S."/>
            <person name="Liu J."/>
            <person name="Jones K.M."/>
            <person name="Gansberger K."/>
            <person name="Moffat K."/>
            <person name="Hill J."/>
            <person name="Bera J."/>
            <person name="Fadrosh D."/>
            <person name="Jin S."/>
            <person name="Johri S."/>
            <person name="Kim M."/>
            <person name="Overton L."/>
            <person name="Reardon M."/>
            <person name="Tsitrin T."/>
            <person name="Vuong H."/>
            <person name="Weaver B."/>
            <person name="Ciecko A."/>
            <person name="Tallon L."/>
            <person name="Jackson J."/>
            <person name="Pai G."/>
            <person name="Aken S.V."/>
            <person name="Utterback T."/>
            <person name="Reidmuller S."/>
            <person name="Feldblyum T."/>
            <person name="Hsiao J."/>
            <person name="Zismann V."/>
            <person name="Iobst S."/>
            <person name="de Vazeille A.R."/>
            <person name="Buell C.R."/>
            <person name="Ying K."/>
            <person name="Li Y."/>
            <person name="Lu T."/>
            <person name="Huang Y."/>
            <person name="Zhao Q."/>
            <person name="Feng Q."/>
            <person name="Zhang L."/>
            <person name="Zhu J."/>
            <person name="Weng Q."/>
            <person name="Mu J."/>
            <person name="Lu Y."/>
            <person name="Fan D."/>
            <person name="Liu Y."/>
            <person name="Guan J."/>
            <person name="Zhang Y."/>
            <person name="Yu S."/>
            <person name="Liu X."/>
            <person name="Zhang Y."/>
            <person name="Hong G."/>
            <person name="Han B."/>
            <person name="Choisne N."/>
            <person name="Demange N."/>
            <person name="Orjeda G."/>
            <person name="Samain S."/>
            <person name="Cattolico L."/>
            <person name="Pelletier E."/>
            <person name="Couloux A."/>
            <person name="Segurens B."/>
            <person name="Wincker P."/>
            <person name="D'Hont A."/>
            <person name="Scarpelli C."/>
            <person name="Weissenbach J."/>
            <person name="Salanoubat M."/>
            <person name="Quetier F."/>
            <person name="Yu Y."/>
            <person name="Kim H.R."/>
            <person name="Rambo T."/>
            <person name="Currie J."/>
            <person name="Collura K."/>
            <person name="Luo M."/>
            <person name="Yang T."/>
            <person name="Ammiraju J.S.S."/>
            <person name="Engler F."/>
            <person name="Soderlund C."/>
            <person name="Wing R.A."/>
            <person name="Palmer L.E."/>
            <person name="de la Bastide M."/>
            <person name="Spiegel L."/>
            <person name="Nascimento L."/>
            <person name="Zutavern T."/>
            <person name="O'Shaughnessy A."/>
            <person name="Dike S."/>
            <person name="Dedhia N."/>
            <person name="Preston R."/>
            <person name="Balija V."/>
            <person name="McCombie W.R."/>
            <person name="Chow T."/>
            <person name="Chen H."/>
            <person name="Chung M."/>
            <person name="Chen C."/>
            <person name="Shaw J."/>
            <person name="Wu H."/>
            <person name="Hsiao K."/>
            <person name="Chao Y."/>
            <person name="Chu M."/>
            <person name="Cheng C."/>
            <person name="Hour A."/>
            <person name="Lee P."/>
            <person name="Lin S."/>
            <person name="Lin Y."/>
            <person name="Liou J."/>
            <person name="Liu S."/>
            <person name="Hsing Y."/>
            <person name="Raghuvanshi S."/>
            <person name="Mohanty A."/>
            <person name="Bharti A.K."/>
            <person name="Gaur A."/>
            <person name="Gupta V."/>
            <person name="Kumar D."/>
            <person name="Ravi V."/>
            <person name="Vij S."/>
            <person name="Kapur A."/>
            <person name="Khurana P."/>
            <person name="Khurana P."/>
            <person name="Khurana J.P."/>
            <person name="Tyagi A.K."/>
            <person name="Gaikwad K."/>
            <person name="Singh A."/>
            <person name="Dalal V."/>
            <person name="Srivastava S."/>
            <person name="Dixit A."/>
            <person name="Pal A.K."/>
            <person name="Ghazi I.A."/>
            <person name="Yadav M."/>
            <person name="Pandit A."/>
            <person name="Bhargava A."/>
            <person name="Sureshbabu K."/>
            <person name="Batra K."/>
            <person name="Sharma T.R."/>
            <person name="Mohapatra T."/>
            <person name="Singh N.K."/>
            <person name="Messing J."/>
            <person name="Nelson A.B."/>
            <person name="Fuks G."/>
            <person name="Kavchok S."/>
            <person name="Keizer G."/>
            <person name="Linton E."/>
            <person name="Llaca V."/>
            <person name="Song R."/>
            <person name="Tanyolac B."/>
            <person name="Young S."/>
            <person name="Ho-Il K."/>
            <person name="Hahn J.H."/>
            <person name="Sangsakoo G."/>
            <person name="Vanavichit A."/>
            <person name="de Mattos Luiz.A.T."/>
            <person name="Zimmer P.D."/>
            <person name="Malone G."/>
            <person name="Dellagostin O."/>
            <person name="de Oliveira A.C."/>
            <person name="Bevan M."/>
            <person name="Bancroft I."/>
            <person name="Minx P."/>
            <person name="Cordum H."/>
            <person name="Wilson R."/>
            <person name="Cheng Z."/>
            <person name="Jin W."/>
            <person name="Jiang J."/>
            <person name="Leong S.A."/>
            <person name="Iwama H."/>
            <person name="Gojobori T."/>
            <person name="Itoh T."/>
            <person name="Niimura Y."/>
            <person name="Fujii Y."/>
            <person name="Habara T."/>
            <person name="Sakai H."/>
            <person name="Sato Y."/>
            <person name="Wilson G."/>
            <person name="Kumar K."/>
            <person name="McCouch S."/>
            <person name="Juretic N."/>
            <person name="Hoen D."/>
            <person name="Wright S."/>
            <person name="Bruskiewich R."/>
            <person name="Bureau T."/>
            <person name="Miyao A."/>
            <person name="Hirochika H."/>
            <person name="Nishikawa T."/>
            <person name="Kadowaki K."/>
            <person name="Sugiura M."/>
            <person name="Burr B."/>
            <person name="Sasaki T."/>
        </authorList>
    </citation>
    <scope>NUCLEOTIDE SEQUENCE [LARGE SCALE GENOMIC DNA]</scope>
    <source>
        <strain evidence="3">cv. Nipponbare</strain>
    </source>
</reference>
<sequence>MHRAASRAGSVAGGGRPATRSGQGRPLPPDPCGDSRGPPVIARALPSPPGRGGEEPQPLVVARPPAGSASCALPSSPKA</sequence>
<organism evidence="2 3">
    <name type="scientific">Oryza sativa subsp. japonica</name>
    <name type="common">Rice</name>
    <dbReference type="NCBI Taxonomy" id="39947"/>
    <lineage>
        <taxon>Eukaryota</taxon>
        <taxon>Viridiplantae</taxon>
        <taxon>Streptophyta</taxon>
        <taxon>Embryophyta</taxon>
        <taxon>Tracheophyta</taxon>
        <taxon>Spermatophyta</taxon>
        <taxon>Magnoliopsida</taxon>
        <taxon>Liliopsida</taxon>
        <taxon>Poales</taxon>
        <taxon>Poaceae</taxon>
        <taxon>BOP clade</taxon>
        <taxon>Oryzoideae</taxon>
        <taxon>Oryzeae</taxon>
        <taxon>Oryzinae</taxon>
        <taxon>Oryza</taxon>
        <taxon>Oryza sativa</taxon>
    </lineage>
</organism>